<keyword evidence="4 6" id="KW-0472">Membrane</keyword>
<keyword evidence="3 6" id="KW-1133">Transmembrane helix</keyword>
<feature type="compositionally biased region" description="Acidic residues" evidence="5">
    <location>
        <begin position="95"/>
        <end position="105"/>
    </location>
</feature>
<name>A0A938XRG6_9FIRM</name>
<protein>
    <submittedName>
        <fullName evidence="8">Integral membrane protein</fullName>
    </submittedName>
</protein>
<evidence type="ECO:0000256" key="2">
    <source>
        <dbReference type="ARBA" id="ARBA00022692"/>
    </source>
</evidence>
<evidence type="ECO:0000256" key="4">
    <source>
        <dbReference type="ARBA" id="ARBA00023136"/>
    </source>
</evidence>
<evidence type="ECO:0000256" key="3">
    <source>
        <dbReference type="ARBA" id="ARBA00022989"/>
    </source>
</evidence>
<organism evidence="8 9">
    <name type="scientific">Halanaerobacter jeridensis</name>
    <dbReference type="NCBI Taxonomy" id="706427"/>
    <lineage>
        <taxon>Bacteria</taxon>
        <taxon>Bacillati</taxon>
        <taxon>Bacillota</taxon>
        <taxon>Clostridia</taxon>
        <taxon>Halanaerobiales</taxon>
        <taxon>Halobacteroidaceae</taxon>
        <taxon>Halanaerobacter</taxon>
    </lineage>
</organism>
<dbReference type="AlphaFoldDB" id="A0A938XRG6"/>
<dbReference type="GO" id="GO:0005886">
    <property type="term" value="C:plasma membrane"/>
    <property type="evidence" value="ECO:0007669"/>
    <property type="project" value="InterPro"/>
</dbReference>
<dbReference type="PANTHER" id="PTHR41335">
    <property type="entry name" value="MEMBRANE PROTEIN-RELATED"/>
    <property type="match status" value="1"/>
</dbReference>
<dbReference type="PANTHER" id="PTHR41335:SF1">
    <property type="entry name" value="MEMBRANE PROTEIN"/>
    <property type="match status" value="1"/>
</dbReference>
<keyword evidence="2 6" id="KW-0812">Transmembrane</keyword>
<evidence type="ECO:0000256" key="5">
    <source>
        <dbReference type="SAM" id="MobiDB-lite"/>
    </source>
</evidence>
<evidence type="ECO:0000256" key="1">
    <source>
        <dbReference type="ARBA" id="ARBA00022475"/>
    </source>
</evidence>
<accession>A0A938XRG6</accession>
<evidence type="ECO:0000313" key="9">
    <source>
        <dbReference type="Proteomes" id="UP000774000"/>
    </source>
</evidence>
<feature type="region of interest" description="Disordered" evidence="5">
    <location>
        <begin position="87"/>
        <end position="118"/>
    </location>
</feature>
<feature type="domain" description="Lipopolysaccharide assembly protein A" evidence="7">
    <location>
        <begin position="22"/>
        <end position="83"/>
    </location>
</feature>
<dbReference type="InterPro" id="IPR010445">
    <property type="entry name" value="LapA_dom"/>
</dbReference>
<comment type="caution">
    <text evidence="8">The sequence shown here is derived from an EMBL/GenBank/DDBJ whole genome shotgun (WGS) entry which is preliminary data.</text>
</comment>
<sequence>MRLNFIAALILSIIVASFAIVNSKIVTINLLFSKVSVSQALVIFISVAVGAIIALLFGLVKEIKLKRQLKEKKKELKDLEQEKKNLKQELQITPEQEEDLEEQDRIEENKEQKNYFDM</sequence>
<dbReference type="EMBL" id="JAFBDQ010000001">
    <property type="protein sequence ID" value="MBM7555439.1"/>
    <property type="molecule type" value="Genomic_DNA"/>
</dbReference>
<feature type="transmembrane region" description="Helical" evidence="6">
    <location>
        <begin position="39"/>
        <end position="60"/>
    </location>
</feature>
<keyword evidence="1" id="KW-1003">Cell membrane</keyword>
<proteinExistence type="predicted"/>
<dbReference type="RefSeq" id="WP_204700152.1">
    <property type="nucleotide sequence ID" value="NZ_JAFBDQ010000001.1"/>
</dbReference>
<keyword evidence="9" id="KW-1185">Reference proteome</keyword>
<feature type="compositionally biased region" description="Basic and acidic residues" evidence="5">
    <location>
        <begin position="106"/>
        <end position="118"/>
    </location>
</feature>
<reference evidence="8" key="1">
    <citation type="submission" date="2021-01" db="EMBL/GenBank/DDBJ databases">
        <title>Genomic Encyclopedia of Type Strains, Phase IV (KMG-IV): sequencing the most valuable type-strain genomes for metagenomic binning, comparative biology and taxonomic classification.</title>
        <authorList>
            <person name="Goeker M."/>
        </authorList>
    </citation>
    <scope>NUCLEOTIDE SEQUENCE</scope>
    <source>
        <strain evidence="8">DSM 23230</strain>
    </source>
</reference>
<evidence type="ECO:0000313" key="8">
    <source>
        <dbReference type="EMBL" id="MBM7555439.1"/>
    </source>
</evidence>
<evidence type="ECO:0000256" key="6">
    <source>
        <dbReference type="SAM" id="Phobius"/>
    </source>
</evidence>
<gene>
    <name evidence="8" type="ORF">JOC47_000263</name>
</gene>
<dbReference type="Proteomes" id="UP000774000">
    <property type="component" value="Unassembled WGS sequence"/>
</dbReference>
<evidence type="ECO:0000259" key="7">
    <source>
        <dbReference type="Pfam" id="PF06305"/>
    </source>
</evidence>
<dbReference type="Pfam" id="PF06305">
    <property type="entry name" value="LapA_dom"/>
    <property type="match status" value="1"/>
</dbReference>